<keyword evidence="1" id="KW-0812">Transmembrane</keyword>
<dbReference type="Proteomes" id="UP001569963">
    <property type="component" value="Unassembled WGS sequence"/>
</dbReference>
<evidence type="ECO:0000313" key="2">
    <source>
        <dbReference type="EMBL" id="MFA1541982.1"/>
    </source>
</evidence>
<protein>
    <recommendedName>
        <fullName evidence="4">DUF3592 domain-containing protein</fullName>
    </recommendedName>
</protein>
<feature type="transmembrane region" description="Helical" evidence="1">
    <location>
        <begin position="137"/>
        <end position="161"/>
    </location>
</feature>
<keyword evidence="3" id="KW-1185">Reference proteome</keyword>
<evidence type="ECO:0000256" key="1">
    <source>
        <dbReference type="SAM" id="Phobius"/>
    </source>
</evidence>
<organism evidence="2 3">
    <name type="scientific">Actinomadura monticuli</name>
    <dbReference type="NCBI Taxonomy" id="3097367"/>
    <lineage>
        <taxon>Bacteria</taxon>
        <taxon>Bacillati</taxon>
        <taxon>Actinomycetota</taxon>
        <taxon>Actinomycetes</taxon>
        <taxon>Streptosporangiales</taxon>
        <taxon>Thermomonosporaceae</taxon>
        <taxon>Actinomadura</taxon>
    </lineage>
</organism>
<keyword evidence="1" id="KW-1133">Transmembrane helix</keyword>
<dbReference type="InterPro" id="IPR039708">
    <property type="entry name" value="MT1774/Rv1733c-like"/>
</dbReference>
<proteinExistence type="predicted"/>
<sequence>MERLGRVRRFGFDRNDLRRPVDRRQRAVGAGAAVLFAGLAPPVSAVIAAHAYQAGVAAERQQSANHRVDARVTRTQPQDGAGVRHAYAELVWTSPDGRPHTAVVAADKSVRPGMSHRIWVDASGALARAPSTHAETIATSAVSGGMAAGAVGLPLLAVYLFTRRRCDRRRDALWDESWSSLARN</sequence>
<accession>A0ABV4QFN0</accession>
<evidence type="ECO:0000313" key="3">
    <source>
        <dbReference type="Proteomes" id="UP001569963"/>
    </source>
</evidence>
<name>A0ABV4QFN0_9ACTN</name>
<dbReference type="RefSeq" id="WP_371952135.1">
    <property type="nucleotide sequence ID" value="NZ_JAXCEI010000010.1"/>
</dbReference>
<gene>
    <name evidence="2" type="ORF">SM611_23875</name>
</gene>
<dbReference type="PANTHER" id="PTHR42305">
    <property type="entry name" value="MEMBRANE PROTEIN RV1733C-RELATED"/>
    <property type="match status" value="1"/>
</dbReference>
<keyword evidence="1" id="KW-0472">Membrane</keyword>
<dbReference type="EMBL" id="JAXCEI010000010">
    <property type="protein sequence ID" value="MFA1541982.1"/>
    <property type="molecule type" value="Genomic_DNA"/>
</dbReference>
<comment type="caution">
    <text evidence="2">The sequence shown here is derived from an EMBL/GenBank/DDBJ whole genome shotgun (WGS) entry which is preliminary data.</text>
</comment>
<dbReference type="PANTHER" id="PTHR42305:SF1">
    <property type="entry name" value="MEMBRANE PROTEIN RV1733C-RELATED"/>
    <property type="match status" value="1"/>
</dbReference>
<evidence type="ECO:0008006" key="4">
    <source>
        <dbReference type="Google" id="ProtNLM"/>
    </source>
</evidence>
<reference evidence="2 3" key="1">
    <citation type="submission" date="2023-11" db="EMBL/GenBank/DDBJ databases">
        <title>Actinomadura monticuli sp. nov., isolated from volcanic ash.</title>
        <authorList>
            <person name="Lee S.D."/>
            <person name="Yang H."/>
            <person name="Kim I.S."/>
        </authorList>
    </citation>
    <scope>NUCLEOTIDE SEQUENCE [LARGE SCALE GENOMIC DNA]</scope>
    <source>
        <strain evidence="2 3">DLS-62</strain>
    </source>
</reference>
<feature type="transmembrane region" description="Helical" evidence="1">
    <location>
        <begin position="27"/>
        <end position="52"/>
    </location>
</feature>